<evidence type="ECO:0000256" key="5">
    <source>
        <dbReference type="ARBA" id="ARBA00022792"/>
    </source>
</evidence>
<dbReference type="GO" id="GO:0016491">
    <property type="term" value="F:oxidoreductase activity"/>
    <property type="evidence" value="ECO:0007669"/>
    <property type="project" value="UniProtKB-KW"/>
</dbReference>
<dbReference type="PANTHER" id="PTHR11504">
    <property type="entry name" value="CYTOCHROME C OXIDASE POLYPEPTIDE VIA"/>
    <property type="match status" value="1"/>
</dbReference>
<evidence type="ECO:0000256" key="10">
    <source>
        <dbReference type="ARBA" id="ARBA00023136"/>
    </source>
</evidence>
<evidence type="ECO:0000256" key="11">
    <source>
        <dbReference type="RuleBase" id="RU004396"/>
    </source>
</evidence>
<keyword evidence="4" id="KW-0812">Transmembrane</keyword>
<evidence type="ECO:0000256" key="2">
    <source>
        <dbReference type="ARBA" id="ARBA00004673"/>
    </source>
</evidence>
<evidence type="ECO:0000313" key="14">
    <source>
        <dbReference type="EMBL" id="KAK5692136.1"/>
    </source>
</evidence>
<feature type="compositionally biased region" description="Basic and acidic residues" evidence="13">
    <location>
        <begin position="44"/>
        <end position="68"/>
    </location>
</feature>
<dbReference type="InterPro" id="IPR001349">
    <property type="entry name" value="Cyt_c_oxidase_su6a"/>
</dbReference>
<comment type="similarity">
    <text evidence="3 11">Belongs to the cytochrome c oxidase subunit 6A family.</text>
</comment>
<dbReference type="PROSITE" id="PS01329">
    <property type="entry name" value="COX6A"/>
    <property type="match status" value="1"/>
</dbReference>
<evidence type="ECO:0000256" key="1">
    <source>
        <dbReference type="ARBA" id="ARBA00004434"/>
    </source>
</evidence>
<dbReference type="PANTHER" id="PTHR11504:SF0">
    <property type="entry name" value="CYTOCHROME C OXIDASE SUBUNIT"/>
    <property type="match status" value="1"/>
</dbReference>
<evidence type="ECO:0000256" key="7">
    <source>
        <dbReference type="ARBA" id="ARBA00022989"/>
    </source>
</evidence>
<accession>A0AAN7VZM2</accession>
<dbReference type="Proteomes" id="UP001310594">
    <property type="component" value="Unassembled WGS sequence"/>
</dbReference>
<evidence type="ECO:0000256" key="6">
    <source>
        <dbReference type="ARBA" id="ARBA00022946"/>
    </source>
</evidence>
<dbReference type="Pfam" id="PF02046">
    <property type="entry name" value="COX6A"/>
    <property type="match status" value="1"/>
</dbReference>
<keyword evidence="8" id="KW-0560">Oxidoreductase</keyword>
<organism evidence="14 15">
    <name type="scientific">Elasticomyces elasticus</name>
    <dbReference type="NCBI Taxonomy" id="574655"/>
    <lineage>
        <taxon>Eukaryota</taxon>
        <taxon>Fungi</taxon>
        <taxon>Dikarya</taxon>
        <taxon>Ascomycota</taxon>
        <taxon>Pezizomycotina</taxon>
        <taxon>Dothideomycetes</taxon>
        <taxon>Dothideomycetidae</taxon>
        <taxon>Mycosphaerellales</taxon>
        <taxon>Teratosphaeriaceae</taxon>
        <taxon>Elasticomyces</taxon>
    </lineage>
</organism>
<dbReference type="GO" id="GO:0005743">
    <property type="term" value="C:mitochondrial inner membrane"/>
    <property type="evidence" value="ECO:0007669"/>
    <property type="project" value="UniProtKB-SubCell"/>
</dbReference>
<keyword evidence="5 12" id="KW-0999">Mitochondrion inner membrane</keyword>
<evidence type="ECO:0000256" key="12">
    <source>
        <dbReference type="RuleBase" id="RU004397"/>
    </source>
</evidence>
<evidence type="ECO:0000256" key="9">
    <source>
        <dbReference type="ARBA" id="ARBA00023128"/>
    </source>
</evidence>
<protein>
    <recommendedName>
        <fullName evidence="12">Cytochrome c oxidase subunit</fullName>
    </recommendedName>
    <alternativeName>
        <fullName evidence="12">Cytochrome c oxidase polypeptide VIa</fullName>
    </alternativeName>
</protein>
<evidence type="ECO:0000256" key="8">
    <source>
        <dbReference type="ARBA" id="ARBA00023002"/>
    </source>
</evidence>
<dbReference type="GO" id="GO:0006123">
    <property type="term" value="P:mitochondrial electron transport, cytochrome c to oxygen"/>
    <property type="evidence" value="ECO:0007669"/>
    <property type="project" value="TreeGrafter"/>
</dbReference>
<keyword evidence="10 12" id="KW-0472">Membrane</keyword>
<dbReference type="GO" id="GO:0030234">
    <property type="term" value="F:enzyme regulator activity"/>
    <property type="evidence" value="ECO:0007669"/>
    <property type="project" value="TreeGrafter"/>
</dbReference>
<name>A0AAN7VZM2_9PEZI</name>
<feature type="region of interest" description="Disordered" evidence="13">
    <location>
        <begin position="38"/>
        <end position="68"/>
    </location>
</feature>
<comment type="caution">
    <text evidence="14">The sequence shown here is derived from an EMBL/GenBank/DDBJ whole genome shotgun (WGS) entry which is preliminary data.</text>
</comment>
<dbReference type="InterPro" id="IPR036418">
    <property type="entry name" value="Cyt_c_oxidase_su6a_sf"/>
</dbReference>
<comment type="pathway">
    <text evidence="2">Energy metabolism; oxidative phosphorylation.</text>
</comment>
<reference evidence="14" key="1">
    <citation type="submission" date="2023-08" db="EMBL/GenBank/DDBJ databases">
        <title>Black Yeasts Isolated from many extreme environments.</title>
        <authorList>
            <person name="Coleine C."/>
            <person name="Stajich J.E."/>
            <person name="Selbmann L."/>
        </authorList>
    </citation>
    <scope>NUCLEOTIDE SEQUENCE</scope>
    <source>
        <strain evidence="14">CCFEE 5810</strain>
    </source>
</reference>
<keyword evidence="6" id="KW-0809">Transit peptide</keyword>
<dbReference type="SUPFAM" id="SSF81411">
    <property type="entry name" value="Mitochondrial cytochrome c oxidase subunit VIa"/>
    <property type="match status" value="1"/>
</dbReference>
<dbReference type="InterPro" id="IPR018507">
    <property type="entry name" value="Cyt_c_oxidase_su6a_CS"/>
</dbReference>
<evidence type="ECO:0000256" key="4">
    <source>
        <dbReference type="ARBA" id="ARBA00022692"/>
    </source>
</evidence>
<comment type="subcellular location">
    <subcellularLocation>
        <location evidence="1">Mitochondrion inner membrane</location>
        <topology evidence="1">Single-pass membrane protein</topology>
    </subcellularLocation>
</comment>
<gene>
    <name evidence="14" type="ORF">LTR97_011310</name>
</gene>
<keyword evidence="7" id="KW-1133">Transmembrane helix</keyword>
<sequence length="152" mass="17569">MIGLRAFQRSTPTLRAQFAGKQQLVQRRWASETTNFQGAADNAFNRERQAVKDHASGTSEDKLDKKHSQTCDTDGLRTTLADYLDVIPCLCIAGVNAWRLWNEHWEHVAHGPSLEEKVEYPYQNIRTKNFFWGDGDKTAFWNPKVNYHKKDE</sequence>
<dbReference type="EMBL" id="JAVRQU010000020">
    <property type="protein sequence ID" value="KAK5692136.1"/>
    <property type="molecule type" value="Genomic_DNA"/>
</dbReference>
<dbReference type="AlphaFoldDB" id="A0AAN7VZM2"/>
<evidence type="ECO:0000313" key="15">
    <source>
        <dbReference type="Proteomes" id="UP001310594"/>
    </source>
</evidence>
<dbReference type="Gene3D" id="4.10.95.10">
    <property type="entry name" value="Cytochrome c oxidase, subunit VIa"/>
    <property type="match status" value="1"/>
</dbReference>
<evidence type="ECO:0000256" key="3">
    <source>
        <dbReference type="ARBA" id="ARBA00005553"/>
    </source>
</evidence>
<keyword evidence="9 12" id="KW-0496">Mitochondrion</keyword>
<proteinExistence type="inferred from homology"/>
<evidence type="ECO:0000256" key="13">
    <source>
        <dbReference type="SAM" id="MobiDB-lite"/>
    </source>
</evidence>